<proteinExistence type="inferred from homology"/>
<name>A0A6P2CPC8_9NOCA</name>
<sequence length="535" mass="56500">MSFTSPFPDVDIPNVSLYDFLFGGLTDADRARTALIDGGSGASVTYGELDAQVLGVAGALAARGLGVGDVVGLHSPNVPAFASVFHGILRSGATATTINALYTAEDIAKQLADSHAKALFTVSPLLPQAKAAAAQAGIPDELVVVLDGAEGHPSLRDLLVEGNSAPDVSFDPATHVAVLPYSSGTTGRPKGVMLSHRNLVANVCQIVPRMGITADDRLLCVLPFFHIYGMTVLLDAALYQRASLVTMPKFDLPEFLGNVAEKKCTYVFIAPPVAVALAKHPLVDQYDMSSVHTVFSGAAPLDHELGMAVAKRLGCNVRQGYGMSEMSPVSHAIPFDDDETRLDSCGPTVANMECKLVDPGTGEEVEYLAEGSTEVSAPGELWCKGPNVMLGYLGNEQATADTLDSDGYLHTGDIATVDGKGVVTIVDRLKELIKYKGYQVPPAELEALLLTHPQIADAAVIGVQDEDGEEVPKAFVVKQAGAEELTADDVIAFVAERVSPHKKVRRVEFIDIVPKSAAGKILRKDLRTAESASQS</sequence>
<dbReference type="FunFam" id="3.30.300.30:FF:000007">
    <property type="entry name" value="4-coumarate--CoA ligase 2"/>
    <property type="match status" value="1"/>
</dbReference>
<evidence type="ECO:0000313" key="7">
    <source>
        <dbReference type="EMBL" id="TXG92908.1"/>
    </source>
</evidence>
<dbReference type="Proteomes" id="UP000471120">
    <property type="component" value="Unassembled WGS sequence"/>
</dbReference>
<comment type="caution">
    <text evidence="7">The sequence shown here is derived from an EMBL/GenBank/DDBJ whole genome shotgun (WGS) entry which is preliminary data.</text>
</comment>
<evidence type="ECO:0000256" key="1">
    <source>
        <dbReference type="ARBA" id="ARBA00006432"/>
    </source>
</evidence>
<protein>
    <submittedName>
        <fullName evidence="7">4-coumarate--CoA ligase family protein</fullName>
    </submittedName>
</protein>
<dbReference type="GO" id="GO:0005524">
    <property type="term" value="F:ATP binding"/>
    <property type="evidence" value="ECO:0007669"/>
    <property type="project" value="UniProtKB-KW"/>
</dbReference>
<evidence type="ECO:0000313" key="8">
    <source>
        <dbReference type="Proteomes" id="UP000471120"/>
    </source>
</evidence>
<keyword evidence="3" id="KW-0547">Nucleotide-binding</keyword>
<keyword evidence="2 7" id="KW-0436">Ligase</keyword>
<dbReference type="InterPro" id="IPR045851">
    <property type="entry name" value="AMP-bd_C_sf"/>
</dbReference>
<feature type="domain" description="AMP-dependent synthetase/ligase" evidence="5">
    <location>
        <begin position="31"/>
        <end position="393"/>
    </location>
</feature>
<dbReference type="InterPro" id="IPR042099">
    <property type="entry name" value="ANL_N_sf"/>
</dbReference>
<dbReference type="Pfam" id="PF13193">
    <property type="entry name" value="AMP-binding_C"/>
    <property type="match status" value="1"/>
</dbReference>
<evidence type="ECO:0000256" key="3">
    <source>
        <dbReference type="ARBA" id="ARBA00022741"/>
    </source>
</evidence>
<reference evidence="7 8" key="1">
    <citation type="submission" date="2018-07" db="EMBL/GenBank/DDBJ databases">
        <title>Genome sequence of Rhodococcus rhodnii ATCC 35071 from Rhodnius prolixus.</title>
        <authorList>
            <person name="Patel V."/>
            <person name="Vogel K.J."/>
        </authorList>
    </citation>
    <scope>NUCLEOTIDE SEQUENCE [LARGE SCALE GENOMIC DNA]</scope>
    <source>
        <strain evidence="7 8">ATCC 35071</strain>
    </source>
</reference>
<accession>A0A6P2CPC8</accession>
<dbReference type="GO" id="GO:0016405">
    <property type="term" value="F:CoA-ligase activity"/>
    <property type="evidence" value="ECO:0007669"/>
    <property type="project" value="TreeGrafter"/>
</dbReference>
<dbReference type="PROSITE" id="PS00455">
    <property type="entry name" value="AMP_BINDING"/>
    <property type="match status" value="1"/>
</dbReference>
<dbReference type="InterPro" id="IPR000873">
    <property type="entry name" value="AMP-dep_synth/lig_dom"/>
</dbReference>
<comment type="similarity">
    <text evidence="1">Belongs to the ATP-dependent AMP-binding enzyme family.</text>
</comment>
<evidence type="ECO:0000259" key="6">
    <source>
        <dbReference type="Pfam" id="PF13193"/>
    </source>
</evidence>
<evidence type="ECO:0000256" key="2">
    <source>
        <dbReference type="ARBA" id="ARBA00022598"/>
    </source>
</evidence>
<dbReference type="Gene3D" id="3.30.300.30">
    <property type="match status" value="1"/>
</dbReference>
<evidence type="ECO:0000259" key="5">
    <source>
        <dbReference type="Pfam" id="PF00501"/>
    </source>
</evidence>
<dbReference type="InterPro" id="IPR020845">
    <property type="entry name" value="AMP-binding_CS"/>
</dbReference>
<dbReference type="Gene3D" id="3.40.50.12780">
    <property type="entry name" value="N-terminal domain of ligase-like"/>
    <property type="match status" value="1"/>
</dbReference>
<keyword evidence="4" id="KW-0067">ATP-binding</keyword>
<dbReference type="Pfam" id="PF00501">
    <property type="entry name" value="AMP-binding"/>
    <property type="match status" value="1"/>
</dbReference>
<dbReference type="AlphaFoldDB" id="A0A6P2CPC8"/>
<feature type="domain" description="AMP-binding enzyme C-terminal" evidence="6">
    <location>
        <begin position="444"/>
        <end position="520"/>
    </location>
</feature>
<dbReference type="RefSeq" id="WP_010837541.1">
    <property type="nucleotide sequence ID" value="NZ_QRCM01000001.1"/>
</dbReference>
<dbReference type="SUPFAM" id="SSF56801">
    <property type="entry name" value="Acetyl-CoA synthetase-like"/>
    <property type="match status" value="1"/>
</dbReference>
<evidence type="ECO:0000256" key="4">
    <source>
        <dbReference type="ARBA" id="ARBA00022840"/>
    </source>
</evidence>
<gene>
    <name evidence="7" type="ORF">DW322_19670</name>
</gene>
<dbReference type="InterPro" id="IPR025110">
    <property type="entry name" value="AMP-bd_C"/>
</dbReference>
<dbReference type="EMBL" id="QRCM01000001">
    <property type="protein sequence ID" value="TXG92908.1"/>
    <property type="molecule type" value="Genomic_DNA"/>
</dbReference>
<organism evidence="7 8">
    <name type="scientific">Rhodococcus rhodnii</name>
    <dbReference type="NCBI Taxonomy" id="38312"/>
    <lineage>
        <taxon>Bacteria</taxon>
        <taxon>Bacillati</taxon>
        <taxon>Actinomycetota</taxon>
        <taxon>Actinomycetes</taxon>
        <taxon>Mycobacteriales</taxon>
        <taxon>Nocardiaceae</taxon>
        <taxon>Rhodococcus</taxon>
    </lineage>
</organism>
<dbReference type="FunFam" id="3.40.50.12780:FF:000003">
    <property type="entry name" value="Long-chain-fatty-acid--CoA ligase FadD"/>
    <property type="match status" value="1"/>
</dbReference>
<dbReference type="PANTHER" id="PTHR24096:SF149">
    <property type="entry name" value="AMP-BINDING DOMAIN-CONTAINING PROTEIN-RELATED"/>
    <property type="match status" value="1"/>
</dbReference>
<dbReference type="PANTHER" id="PTHR24096">
    <property type="entry name" value="LONG-CHAIN-FATTY-ACID--COA LIGASE"/>
    <property type="match status" value="1"/>
</dbReference>